<evidence type="ECO:0000313" key="2">
    <source>
        <dbReference type="Proteomes" id="UP001549119"/>
    </source>
</evidence>
<accession>A0ABV2NU67</accession>
<reference evidence="1 2" key="1">
    <citation type="submission" date="2024-06" db="EMBL/GenBank/DDBJ databases">
        <title>Genomics of switchgrass bacterial isolates.</title>
        <authorList>
            <person name="Shade A."/>
        </authorList>
    </citation>
    <scope>NUCLEOTIDE SEQUENCE [LARGE SCALE GENOMIC DNA]</scope>
    <source>
        <strain evidence="1 2">PvP084</strain>
    </source>
</reference>
<keyword evidence="2" id="KW-1185">Reference proteome</keyword>
<proteinExistence type="predicted"/>
<comment type="caution">
    <text evidence="1">The sequence shown here is derived from an EMBL/GenBank/DDBJ whole genome shotgun (WGS) entry which is preliminary data.</text>
</comment>
<name>A0ABV2NU67_9HYPH</name>
<dbReference type="Proteomes" id="UP001549119">
    <property type="component" value="Unassembled WGS sequence"/>
</dbReference>
<organism evidence="1 2">
    <name type="scientific">Methylobacterium radiotolerans</name>
    <dbReference type="NCBI Taxonomy" id="31998"/>
    <lineage>
        <taxon>Bacteria</taxon>
        <taxon>Pseudomonadati</taxon>
        <taxon>Pseudomonadota</taxon>
        <taxon>Alphaproteobacteria</taxon>
        <taxon>Hyphomicrobiales</taxon>
        <taxon>Methylobacteriaceae</taxon>
        <taxon>Methylobacterium</taxon>
    </lineage>
</organism>
<evidence type="ECO:0000313" key="1">
    <source>
        <dbReference type="EMBL" id="MET3870082.1"/>
    </source>
</evidence>
<dbReference type="RefSeq" id="WP_209651194.1">
    <property type="nucleotide sequence ID" value="NZ_JBEPNV010000005.1"/>
</dbReference>
<protein>
    <submittedName>
        <fullName evidence="1">Uncharacterized protein</fullName>
    </submittedName>
</protein>
<dbReference type="EMBL" id="JBEPNW010000008">
    <property type="protein sequence ID" value="MET3870082.1"/>
    <property type="molecule type" value="Genomic_DNA"/>
</dbReference>
<sequence>MRRIIDSFRYTGQPPSAWPAWLVFRNYARSTDGGLLIIHGFDSELRVLPGQTLALTATQEIALLAE</sequence>
<gene>
    <name evidence="1" type="ORF">ABIC20_007467</name>
</gene>